<dbReference type="EMBL" id="CP035033">
    <property type="protein sequence ID" value="QAB15576.1"/>
    <property type="molecule type" value="Genomic_DNA"/>
</dbReference>
<evidence type="ECO:0000259" key="1">
    <source>
        <dbReference type="Pfam" id="PF01636"/>
    </source>
</evidence>
<dbReference type="SUPFAM" id="SSF56112">
    <property type="entry name" value="Protein kinase-like (PK-like)"/>
    <property type="match status" value="1"/>
</dbReference>
<evidence type="ECO:0000313" key="3">
    <source>
        <dbReference type="Proteomes" id="UP000285478"/>
    </source>
</evidence>
<name>A0A410H3U5_9GAMM</name>
<protein>
    <recommendedName>
        <fullName evidence="1">Aminoglycoside phosphotransferase domain-containing protein</fullName>
    </recommendedName>
</protein>
<gene>
    <name evidence="2" type="ORF">EPV75_07800</name>
</gene>
<evidence type="ECO:0000313" key="2">
    <source>
        <dbReference type="EMBL" id="QAB15576.1"/>
    </source>
</evidence>
<dbReference type="AlphaFoldDB" id="A0A410H3U5"/>
<feature type="domain" description="Aminoglycoside phosphotransferase" evidence="1">
    <location>
        <begin position="134"/>
        <end position="269"/>
    </location>
</feature>
<dbReference type="InterPro" id="IPR011009">
    <property type="entry name" value="Kinase-like_dom_sf"/>
</dbReference>
<dbReference type="RefSeq" id="WP_128385007.1">
    <property type="nucleotide sequence ID" value="NZ_CP035033.1"/>
</dbReference>
<dbReference type="Pfam" id="PF01636">
    <property type="entry name" value="APH"/>
    <property type="match status" value="1"/>
</dbReference>
<proteinExistence type="predicted"/>
<organism evidence="2 3">
    <name type="scientific">Hydrogenovibrio thermophilus</name>
    <dbReference type="NCBI Taxonomy" id="265883"/>
    <lineage>
        <taxon>Bacteria</taxon>
        <taxon>Pseudomonadati</taxon>
        <taxon>Pseudomonadota</taxon>
        <taxon>Gammaproteobacteria</taxon>
        <taxon>Thiotrichales</taxon>
        <taxon>Piscirickettsiaceae</taxon>
        <taxon>Hydrogenovibrio</taxon>
    </lineage>
</organism>
<dbReference type="InterPro" id="IPR002575">
    <property type="entry name" value="Aminoglycoside_PTrfase"/>
</dbReference>
<keyword evidence="3" id="KW-1185">Reference proteome</keyword>
<dbReference type="Gene3D" id="3.90.1200.10">
    <property type="match status" value="1"/>
</dbReference>
<dbReference type="Proteomes" id="UP000285478">
    <property type="component" value="Chromosome"/>
</dbReference>
<sequence>MHKPPAFPYHAPEQVCYARLSSSEERALRHFLGVENGRLSRMEGTAYDYPFGFYRFDADKFETPSQFFKLLPEAFYDLEAFSVQLEADLNHAGVLARSLDISVATFQDDTVCLIRGDFLNFSPLSLDESQVIVFGQYLARLHRVLKQHPLQVKCRDNWLERKAGFNRVLQKVTDRLKAFPDSDWMLDDLTISPNELHLFVEHYPLLDFDLDRAQMVHGDLNVGNVLSLNGQPCVIDYENARYSFFPVGFDLAMASQRLLWGRAPEEAERLENCLCKAYGLKGDLTSPMIALSIRSMAILLENMLFKQWRVPQSEWDKFVALVYQAKNRYK</sequence>
<accession>A0A410H3U5</accession>
<reference evidence="2 3" key="1">
    <citation type="journal article" date="2018" name="Environ. Microbiol.">
        <title>Genomes of ubiquitous marine and hypersaline Hydrogenovibrio, Thiomicrorhabdus and Thiomicrospira spp. encode a diversity of mechanisms to sustain chemolithoautotrophy in heterogeneous environments.</title>
        <authorList>
            <person name="Scott K.M."/>
            <person name="Williams J."/>
            <person name="Porter C.M.B."/>
            <person name="Russel S."/>
            <person name="Harmer T.L."/>
            <person name="Paul J.H."/>
            <person name="Antonen K.M."/>
            <person name="Bridges M.K."/>
            <person name="Camper G.J."/>
            <person name="Campla C.K."/>
            <person name="Casella L.G."/>
            <person name="Chase E."/>
            <person name="Conrad J.W."/>
            <person name="Cruz M.C."/>
            <person name="Dunlap D.S."/>
            <person name="Duran L."/>
            <person name="Fahsbender E.M."/>
            <person name="Goldsmith D.B."/>
            <person name="Keeley R.F."/>
            <person name="Kondoff M.R."/>
            <person name="Kussy B.I."/>
            <person name="Lane M.K."/>
            <person name="Lawler S."/>
            <person name="Leigh B.A."/>
            <person name="Lewis C."/>
            <person name="Lostal L.M."/>
            <person name="Marking D."/>
            <person name="Mancera P.A."/>
            <person name="McClenthan E.C."/>
            <person name="McIntyre E.A."/>
            <person name="Mine J.A."/>
            <person name="Modi S."/>
            <person name="Moore B.D."/>
            <person name="Morgan W.A."/>
            <person name="Nelson K.M."/>
            <person name="Nguyen K.N."/>
            <person name="Ogburn N."/>
            <person name="Parrino D.G."/>
            <person name="Pedapudi A.D."/>
            <person name="Pelham R.P."/>
            <person name="Preece A.M."/>
            <person name="Rampersad E.A."/>
            <person name="Richardson J.C."/>
            <person name="Rodgers C.M."/>
            <person name="Schaffer B.L."/>
            <person name="Sheridan N.E."/>
            <person name="Solone M.R."/>
            <person name="Staley Z.R."/>
            <person name="Tabuchi M."/>
            <person name="Waide R.J."/>
            <person name="Wanjugi P.W."/>
            <person name="Young S."/>
            <person name="Clum A."/>
            <person name="Daum C."/>
            <person name="Huntemann M."/>
            <person name="Ivanova N."/>
            <person name="Kyrpides N."/>
            <person name="Mikhailova N."/>
            <person name="Palaniappan K."/>
            <person name="Pillay M."/>
            <person name="Reddy T.B.K."/>
            <person name="Shapiro N."/>
            <person name="Stamatis D."/>
            <person name="Varghese N."/>
            <person name="Woyke T."/>
            <person name="Boden R."/>
            <person name="Freyermuth S.K."/>
            <person name="Kerfeld C.A."/>
        </authorList>
    </citation>
    <scope>NUCLEOTIDE SEQUENCE [LARGE SCALE GENOMIC DNA]</scope>
    <source>
        <strain evidence="2 3">JR-2</strain>
    </source>
</reference>
<dbReference type="KEGG" id="htr:EPV75_07800"/>